<dbReference type="EMBL" id="AVOT02095590">
    <property type="protein sequence ID" value="MBW0575109.1"/>
    <property type="molecule type" value="Genomic_DNA"/>
</dbReference>
<gene>
    <name evidence="1" type="ORF">O181_114824</name>
</gene>
<sequence>MDEASQDDLQIPKIMGDLEICHHCPFHILQNAVAPMCLTPFLCGVGKHWNKENPLVRKVAGKGLGCKLPGIIGSECFWSMPHLDCQEIDPEPQQLGTFCLVQYGEYHGVG</sequence>
<evidence type="ECO:0000313" key="2">
    <source>
        <dbReference type="Proteomes" id="UP000765509"/>
    </source>
</evidence>
<comment type="caution">
    <text evidence="1">The sequence shown here is derived from an EMBL/GenBank/DDBJ whole genome shotgun (WGS) entry which is preliminary data.</text>
</comment>
<protein>
    <submittedName>
        <fullName evidence="1">Uncharacterized protein</fullName>
    </submittedName>
</protein>
<dbReference type="Proteomes" id="UP000765509">
    <property type="component" value="Unassembled WGS sequence"/>
</dbReference>
<dbReference type="AlphaFoldDB" id="A0A9Q3K8K0"/>
<reference evidence="1" key="1">
    <citation type="submission" date="2021-03" db="EMBL/GenBank/DDBJ databases">
        <title>Draft genome sequence of rust myrtle Austropuccinia psidii MF-1, a brazilian biotype.</title>
        <authorList>
            <person name="Quecine M.C."/>
            <person name="Pachon D.M.R."/>
            <person name="Bonatelli M.L."/>
            <person name="Correr F.H."/>
            <person name="Franceschini L.M."/>
            <person name="Leite T.F."/>
            <person name="Margarido G.R.A."/>
            <person name="Almeida C.A."/>
            <person name="Ferrarezi J.A."/>
            <person name="Labate C.A."/>
        </authorList>
    </citation>
    <scope>NUCLEOTIDE SEQUENCE</scope>
    <source>
        <strain evidence="1">MF-1</strain>
    </source>
</reference>
<organism evidence="1 2">
    <name type="scientific">Austropuccinia psidii MF-1</name>
    <dbReference type="NCBI Taxonomy" id="1389203"/>
    <lineage>
        <taxon>Eukaryota</taxon>
        <taxon>Fungi</taxon>
        <taxon>Dikarya</taxon>
        <taxon>Basidiomycota</taxon>
        <taxon>Pucciniomycotina</taxon>
        <taxon>Pucciniomycetes</taxon>
        <taxon>Pucciniales</taxon>
        <taxon>Sphaerophragmiaceae</taxon>
        <taxon>Austropuccinia</taxon>
    </lineage>
</organism>
<proteinExistence type="predicted"/>
<accession>A0A9Q3K8K0</accession>
<evidence type="ECO:0000313" key="1">
    <source>
        <dbReference type="EMBL" id="MBW0575109.1"/>
    </source>
</evidence>
<keyword evidence="2" id="KW-1185">Reference proteome</keyword>
<name>A0A9Q3K8K0_9BASI</name>